<keyword evidence="3 8" id="KW-0812">Transmembrane</keyword>
<evidence type="ECO:0000256" key="1">
    <source>
        <dbReference type="ARBA" id="ARBA00004141"/>
    </source>
</evidence>
<dbReference type="InterPro" id="IPR044726">
    <property type="entry name" value="ABCC_6TM_D2"/>
</dbReference>
<feature type="transmembrane region" description="Helical" evidence="8">
    <location>
        <begin position="908"/>
        <end position="930"/>
    </location>
</feature>
<dbReference type="GO" id="GO:0016020">
    <property type="term" value="C:membrane"/>
    <property type="evidence" value="ECO:0007669"/>
    <property type="project" value="UniProtKB-SubCell"/>
</dbReference>
<dbReference type="GO" id="GO:0140359">
    <property type="term" value="F:ABC-type transporter activity"/>
    <property type="evidence" value="ECO:0007669"/>
    <property type="project" value="InterPro"/>
</dbReference>
<protein>
    <submittedName>
        <fullName evidence="11">Uncharacterized protein</fullName>
    </submittedName>
</protein>
<feature type="transmembrane region" description="Helical" evidence="8">
    <location>
        <begin position="77"/>
        <end position="99"/>
    </location>
</feature>
<feature type="domain" description="ABC transporter" evidence="9">
    <location>
        <begin position="997"/>
        <end position="1220"/>
    </location>
</feature>
<keyword evidence="6 8" id="KW-1133">Transmembrane helix</keyword>
<dbReference type="CDD" id="cd18580">
    <property type="entry name" value="ABC_6TM_ABCC_D2"/>
    <property type="match status" value="1"/>
</dbReference>
<comment type="subcellular location">
    <subcellularLocation>
        <location evidence="1">Membrane</location>
        <topology evidence="1">Multi-pass membrane protein</topology>
    </subcellularLocation>
</comment>
<evidence type="ECO:0000256" key="3">
    <source>
        <dbReference type="ARBA" id="ARBA00022692"/>
    </source>
</evidence>
<dbReference type="GO" id="GO:0016887">
    <property type="term" value="F:ATP hydrolysis activity"/>
    <property type="evidence" value="ECO:0007669"/>
    <property type="project" value="InterPro"/>
</dbReference>
<keyword evidence="7 8" id="KW-0472">Membrane</keyword>
<dbReference type="EMBL" id="JALNTZ010000008">
    <property type="protein sequence ID" value="KAJ3643470.1"/>
    <property type="molecule type" value="Genomic_DNA"/>
</dbReference>
<evidence type="ECO:0000256" key="6">
    <source>
        <dbReference type="ARBA" id="ARBA00022989"/>
    </source>
</evidence>
<dbReference type="PANTHER" id="PTHR24223">
    <property type="entry name" value="ATP-BINDING CASSETTE SUB-FAMILY C"/>
    <property type="match status" value="1"/>
</dbReference>
<dbReference type="InterPro" id="IPR003439">
    <property type="entry name" value="ABC_transporter-like_ATP-bd"/>
</dbReference>
<dbReference type="Gene3D" id="3.40.50.300">
    <property type="entry name" value="P-loop containing nucleotide triphosphate hydrolases"/>
    <property type="match status" value="2"/>
</dbReference>
<dbReference type="PROSITE" id="PS00211">
    <property type="entry name" value="ABC_TRANSPORTER_1"/>
    <property type="match status" value="1"/>
</dbReference>
<feature type="transmembrane region" description="Helical" evidence="8">
    <location>
        <begin position="824"/>
        <end position="843"/>
    </location>
</feature>
<dbReference type="PANTHER" id="PTHR24223:SF448">
    <property type="entry name" value="FI20146P1-RELATED"/>
    <property type="match status" value="1"/>
</dbReference>
<gene>
    <name evidence="11" type="ORF">Zmor_026180</name>
</gene>
<evidence type="ECO:0000256" key="5">
    <source>
        <dbReference type="ARBA" id="ARBA00022840"/>
    </source>
</evidence>
<dbReference type="Gene3D" id="1.20.1560.10">
    <property type="entry name" value="ABC transporter type 1, transmembrane domain"/>
    <property type="match status" value="2"/>
</dbReference>
<sequence length="1230" mass="141464">MDYLPRIKRRKHPQERANFISQLFFLYTASLFTKGYTRDLDDSDLYEVPPTFKSKKLAEQLDEHWQKQVMKQKETSIFFSLLKFYGLSYFLLGLSKIILKTSLIVIRPFVVEKFASFFVSHQINPSGTYSSLYGFSIIGLVLVECWYDQWYTFKLSSLEIQVRASLSGLFYRKCLRQSSLSSENIGKIINLLTKDMYNFEMCIKTANETWISTIQIIILSYVLTDRIGYIVLILVLFLLILVPIQVRLAIKTTVLKQQMLEKTDDRFQTTKDILLNIRTIKMYAWENFFHAKLLNLRSKEVNLTFEIFLLKFIININGIVWTCATFFIWMAIFIHSNEVTSEIVFFMFDSHRTIGCLLTITIPFSISQIVQTVATITRVDEFLKRKETSPVLKMSKRSKIALKNVSVVYRKESVLNDINLEFDEGLVLVSGASGSGKTFLLKTILGECDITRGSVVTEGRISYASQTPWLFPATIRQNIVFGEEFDEKRYNAVLTVCDLVNDFQLLQNGDQTIIEDRINLSKGQCVRINLARALYKESDIYLLDDPLMALDPYLKEHVFKQCVRFLDHKLVVLVMQDPTDFVDYQSSVVLDNGKITANYNSQMKIIARNVHDKRHMFVDDELKFTDNVDEETQLLPTLHLKNIYKERNKVGEVECKVYKKWMEAGGGILHFLLVAFFLVFLPLTTNFLEGSINLWAINEEKIANYTRTRASRTPDVTLLMRKRTNSVTLQILFILLLLVLFVTTSVGFLNFAKRISLKLHDLLAHALINVNLHFFNTSVAEILNKSSRDFLNIDEIIPFLFYDLSKMLIPLVSPMIFIVPIQKFFLVPLILLIFILTFIRKMYLTIGRSLKRLEASSKTPMVGHFSAMLSGLTTVKSQKCEQKVLEEFDNHLDLHISASFTYMSATRAFSLAVGWTSTIFLGIVISRFFVVRSDSLSVTFTIFQTLLLIEISNAVFLTWAEIETHMTSVERVLELTQVRQECPANCMTEIWSKPGYIKFHNVCLYETISNNVSFVIHPKEKIGVVGRSGSGKSALISTLFKLENFDGQVFVNGVDSKTLPPEFLRSKISSIPQDVTIFEGTIKENLDPFNKYPDSEIWDVLQLVNLKKFVWDLNVNVNDTYIVGRVRQILLCLAKVILEKNEIVVFDEFLVNIGDSLRNLVCNLIQTVFVNSTVIIVTHDLHILSCCNKVMVLDEGRIVDFGTFSRLSRDEEGIFFQMLSKKSKEILHKS</sequence>
<dbReference type="InterPro" id="IPR011527">
    <property type="entry name" value="ABC1_TM_dom"/>
</dbReference>
<feature type="transmembrane region" description="Helical" evidence="8">
    <location>
        <begin position="307"/>
        <end position="332"/>
    </location>
</feature>
<feature type="domain" description="ABC transmembrane type-1" evidence="10">
    <location>
        <begin position="731"/>
        <end position="925"/>
    </location>
</feature>
<feature type="transmembrane region" description="Helical" evidence="8">
    <location>
        <begin position="727"/>
        <end position="752"/>
    </location>
</feature>
<name>A0AA38HTK9_9CUCU</name>
<keyword evidence="5" id="KW-0067">ATP-binding</keyword>
<dbReference type="SUPFAM" id="SSF52540">
    <property type="entry name" value="P-loop containing nucleoside triphosphate hydrolases"/>
    <property type="match status" value="2"/>
</dbReference>
<dbReference type="InterPro" id="IPR050173">
    <property type="entry name" value="ABC_transporter_C-like"/>
</dbReference>
<dbReference type="AlphaFoldDB" id="A0AA38HTK9"/>
<dbReference type="InterPro" id="IPR017871">
    <property type="entry name" value="ABC_transporter-like_CS"/>
</dbReference>
<evidence type="ECO:0000313" key="12">
    <source>
        <dbReference type="Proteomes" id="UP001168821"/>
    </source>
</evidence>
<feature type="domain" description="ABC transporter" evidence="9">
    <location>
        <begin position="400"/>
        <end position="618"/>
    </location>
</feature>
<accession>A0AA38HTK9</accession>
<proteinExistence type="predicted"/>
<dbReference type="PROSITE" id="PS50893">
    <property type="entry name" value="ABC_TRANSPORTER_2"/>
    <property type="match status" value="2"/>
</dbReference>
<dbReference type="InterPro" id="IPR036640">
    <property type="entry name" value="ABC1_TM_sf"/>
</dbReference>
<evidence type="ECO:0000256" key="8">
    <source>
        <dbReference type="SAM" id="Phobius"/>
    </source>
</evidence>
<dbReference type="GO" id="GO:0005524">
    <property type="term" value="F:ATP binding"/>
    <property type="evidence" value="ECO:0007669"/>
    <property type="project" value="UniProtKB-KW"/>
</dbReference>
<evidence type="ECO:0000256" key="2">
    <source>
        <dbReference type="ARBA" id="ARBA00022448"/>
    </source>
</evidence>
<dbReference type="InterPro" id="IPR027417">
    <property type="entry name" value="P-loop_NTPase"/>
</dbReference>
<evidence type="ECO:0000259" key="10">
    <source>
        <dbReference type="PROSITE" id="PS50929"/>
    </source>
</evidence>
<evidence type="ECO:0000256" key="7">
    <source>
        <dbReference type="ARBA" id="ARBA00023136"/>
    </source>
</evidence>
<feature type="transmembrane region" description="Helical" evidence="8">
    <location>
        <begin position="668"/>
        <end position="688"/>
    </location>
</feature>
<organism evidence="11 12">
    <name type="scientific">Zophobas morio</name>
    <dbReference type="NCBI Taxonomy" id="2755281"/>
    <lineage>
        <taxon>Eukaryota</taxon>
        <taxon>Metazoa</taxon>
        <taxon>Ecdysozoa</taxon>
        <taxon>Arthropoda</taxon>
        <taxon>Hexapoda</taxon>
        <taxon>Insecta</taxon>
        <taxon>Pterygota</taxon>
        <taxon>Neoptera</taxon>
        <taxon>Endopterygota</taxon>
        <taxon>Coleoptera</taxon>
        <taxon>Polyphaga</taxon>
        <taxon>Cucujiformia</taxon>
        <taxon>Tenebrionidae</taxon>
        <taxon>Zophobas</taxon>
    </lineage>
</organism>
<feature type="transmembrane region" description="Helical" evidence="8">
    <location>
        <begin position="352"/>
        <end position="376"/>
    </location>
</feature>
<dbReference type="PROSITE" id="PS50929">
    <property type="entry name" value="ABC_TM1F"/>
    <property type="match status" value="2"/>
</dbReference>
<dbReference type="SUPFAM" id="SSF90123">
    <property type="entry name" value="ABC transporter transmembrane region"/>
    <property type="match status" value="2"/>
</dbReference>
<feature type="domain" description="ABC transmembrane type-1" evidence="10">
    <location>
        <begin position="98"/>
        <end position="348"/>
    </location>
</feature>
<keyword evidence="12" id="KW-1185">Reference proteome</keyword>
<feature type="transmembrane region" description="Helical" evidence="8">
    <location>
        <begin position="229"/>
        <end position="250"/>
    </location>
</feature>
<dbReference type="Pfam" id="PF00664">
    <property type="entry name" value="ABC_membrane"/>
    <property type="match status" value="2"/>
</dbReference>
<evidence type="ECO:0000256" key="4">
    <source>
        <dbReference type="ARBA" id="ARBA00022741"/>
    </source>
</evidence>
<dbReference type="InterPro" id="IPR003593">
    <property type="entry name" value="AAA+_ATPase"/>
</dbReference>
<dbReference type="SMART" id="SM00382">
    <property type="entry name" value="AAA"/>
    <property type="match status" value="2"/>
</dbReference>
<comment type="caution">
    <text evidence="11">The sequence shown here is derived from an EMBL/GenBank/DDBJ whole genome shotgun (WGS) entry which is preliminary data.</text>
</comment>
<keyword evidence="2" id="KW-0813">Transport</keyword>
<evidence type="ECO:0000259" key="9">
    <source>
        <dbReference type="PROSITE" id="PS50893"/>
    </source>
</evidence>
<evidence type="ECO:0000313" key="11">
    <source>
        <dbReference type="EMBL" id="KAJ3643470.1"/>
    </source>
</evidence>
<dbReference type="Pfam" id="PF00005">
    <property type="entry name" value="ABC_tran"/>
    <property type="match status" value="2"/>
</dbReference>
<dbReference type="Proteomes" id="UP001168821">
    <property type="component" value="Unassembled WGS sequence"/>
</dbReference>
<reference evidence="11" key="1">
    <citation type="journal article" date="2023" name="G3 (Bethesda)">
        <title>Whole genome assemblies of Zophobas morio and Tenebrio molitor.</title>
        <authorList>
            <person name="Kaur S."/>
            <person name="Stinson S.A."/>
            <person name="diCenzo G.C."/>
        </authorList>
    </citation>
    <scope>NUCLEOTIDE SEQUENCE</scope>
    <source>
        <strain evidence="11">QUZm001</strain>
    </source>
</reference>
<keyword evidence="4" id="KW-0547">Nucleotide-binding</keyword>